<evidence type="ECO:0000256" key="6">
    <source>
        <dbReference type="ARBA" id="ARBA00022963"/>
    </source>
</evidence>
<dbReference type="Pfam" id="PF00407">
    <property type="entry name" value="Bet_v_1"/>
    <property type="match status" value="1"/>
</dbReference>
<dbReference type="EMBL" id="CM010715">
    <property type="protein sequence ID" value="RZC47128.1"/>
    <property type="molecule type" value="Genomic_DNA"/>
</dbReference>
<comment type="similarity">
    <text evidence="2">Belongs to the 'GDSL' lipolytic enzyme family.</text>
</comment>
<dbReference type="GO" id="GO:0006952">
    <property type="term" value="P:defense response"/>
    <property type="evidence" value="ECO:0007669"/>
    <property type="project" value="InterPro"/>
</dbReference>
<dbReference type="Gene3D" id="3.30.530.20">
    <property type="match status" value="1"/>
</dbReference>
<feature type="chain" id="PRO_5021394382" description="Bet v I/Major latex protein domain-containing protein" evidence="8">
    <location>
        <begin position="22"/>
        <end position="506"/>
    </location>
</feature>
<dbReference type="InterPro" id="IPR035669">
    <property type="entry name" value="SGNH_plant_lipase-like"/>
</dbReference>
<dbReference type="PANTHER" id="PTHR45650">
    <property type="entry name" value="GDSL-LIKE LIPASE/ACYLHYDROLASE-RELATED"/>
    <property type="match status" value="1"/>
</dbReference>
<dbReference type="InterPro" id="IPR051238">
    <property type="entry name" value="GDSL_esterase/lipase"/>
</dbReference>
<evidence type="ECO:0000256" key="4">
    <source>
        <dbReference type="ARBA" id="ARBA00022729"/>
    </source>
</evidence>
<dbReference type="InterPro" id="IPR001087">
    <property type="entry name" value="GDSL"/>
</dbReference>
<evidence type="ECO:0000313" key="11">
    <source>
        <dbReference type="Proteomes" id="UP000316621"/>
    </source>
</evidence>
<dbReference type="CDD" id="cd07816">
    <property type="entry name" value="Bet_v1-like"/>
    <property type="match status" value="1"/>
</dbReference>
<dbReference type="Pfam" id="PF00657">
    <property type="entry name" value="Lipase_GDSL"/>
    <property type="match status" value="1"/>
</dbReference>
<sequence length="506" mass="55663">MKYSLVFIILSFFLINQFSSANKGLVLASSVVHANKLAPALYVFGDSVVDSGNNNYLNTLAKGNYKPYGIGFPNGASGRFTNGYTIVDYLAAWLGLPFVPPYLGLSKVQKSKITTGINYASGAAGILPESGTATGDNLSLEKQVNYFKDTVQFDLPKSLKTRKNISTYLAKSIVVVVIGSNDYLNNYLQPTRYNSSKIYTPQQYGAHLVSTLKQHLKNMYHIGARKFLVFEMGPIGCLPSVVNSVNPRPITACVEGINGLVKIFNFGVTNMIQELRSTLKGSTFVYGDVFENTYHQAITPLKYGFSGGNAPCCSVSNMSSLCIPNQTPCKNKNAYHYWDGFHPTQRVNHEIANGCFRGSSTCFPINVYQLACNLRITSGCRPKIIPSSYEKVEVLEGDGGLGTVVHIVHHPGSVPLSYTQKIVTVDNHKRFQEIQQIEGGYLEMGVTFYMESFQVIEKGCDSSVVKSMVRYEVPDDSAPKVSHLITPEDQLTRIKAGVKYALSLKK</sequence>
<dbReference type="Proteomes" id="UP000316621">
    <property type="component" value="Chromosome 1"/>
</dbReference>
<feature type="signal peptide" evidence="8">
    <location>
        <begin position="1"/>
        <end position="21"/>
    </location>
</feature>
<dbReference type="InterPro" id="IPR000916">
    <property type="entry name" value="Bet_v_I/MLP"/>
</dbReference>
<dbReference type="GO" id="GO:0005576">
    <property type="term" value="C:extracellular region"/>
    <property type="evidence" value="ECO:0007669"/>
    <property type="project" value="UniProtKB-SubCell"/>
</dbReference>
<protein>
    <recommendedName>
        <fullName evidence="9">Bet v I/Major latex protein domain-containing protein</fullName>
    </recommendedName>
</protein>
<dbReference type="GO" id="GO:0016042">
    <property type="term" value="P:lipid catabolic process"/>
    <property type="evidence" value="ECO:0007669"/>
    <property type="project" value="UniProtKB-KW"/>
</dbReference>
<keyword evidence="5" id="KW-0378">Hydrolase</keyword>
<dbReference type="AlphaFoldDB" id="A0A4Y7II66"/>
<evidence type="ECO:0000313" key="10">
    <source>
        <dbReference type="EMBL" id="RZC47128.1"/>
    </source>
</evidence>
<organism evidence="10 11">
    <name type="scientific">Papaver somniferum</name>
    <name type="common">Opium poppy</name>
    <dbReference type="NCBI Taxonomy" id="3469"/>
    <lineage>
        <taxon>Eukaryota</taxon>
        <taxon>Viridiplantae</taxon>
        <taxon>Streptophyta</taxon>
        <taxon>Embryophyta</taxon>
        <taxon>Tracheophyta</taxon>
        <taxon>Spermatophyta</taxon>
        <taxon>Magnoliopsida</taxon>
        <taxon>Ranunculales</taxon>
        <taxon>Papaveraceae</taxon>
        <taxon>Papaveroideae</taxon>
        <taxon>Papaver</taxon>
    </lineage>
</organism>
<dbReference type="Gramene" id="RZC47128">
    <property type="protein sequence ID" value="RZC47128"/>
    <property type="gene ID" value="C5167_040074"/>
</dbReference>
<keyword evidence="6" id="KW-0442">Lipid degradation</keyword>
<gene>
    <name evidence="10" type="ORF">C5167_040074</name>
</gene>
<dbReference type="OMA" id="HEIANGC"/>
<dbReference type="SUPFAM" id="SSF55961">
    <property type="entry name" value="Bet v1-like"/>
    <property type="match status" value="1"/>
</dbReference>
<keyword evidence="7" id="KW-0443">Lipid metabolism</keyword>
<dbReference type="GO" id="GO:0016788">
    <property type="term" value="F:hydrolase activity, acting on ester bonds"/>
    <property type="evidence" value="ECO:0007669"/>
    <property type="project" value="InterPro"/>
</dbReference>
<keyword evidence="4 8" id="KW-0732">Signal</keyword>
<dbReference type="InterPro" id="IPR036514">
    <property type="entry name" value="SGNH_hydro_sf"/>
</dbReference>
<name>A0A4Y7II66_PAPSO</name>
<accession>A0A4Y7II66</accession>
<dbReference type="CDD" id="cd01837">
    <property type="entry name" value="SGNH_plant_lipase_like"/>
    <property type="match status" value="1"/>
</dbReference>
<evidence type="ECO:0000256" key="7">
    <source>
        <dbReference type="ARBA" id="ARBA00023098"/>
    </source>
</evidence>
<reference evidence="10 11" key="1">
    <citation type="journal article" date="2018" name="Science">
        <title>The opium poppy genome and morphinan production.</title>
        <authorList>
            <person name="Guo L."/>
            <person name="Winzer T."/>
            <person name="Yang X."/>
            <person name="Li Y."/>
            <person name="Ning Z."/>
            <person name="He Z."/>
            <person name="Teodor R."/>
            <person name="Lu Y."/>
            <person name="Bowser T.A."/>
            <person name="Graham I.A."/>
            <person name="Ye K."/>
        </authorList>
    </citation>
    <scope>NUCLEOTIDE SEQUENCE [LARGE SCALE GENOMIC DNA]</scope>
    <source>
        <strain evidence="11">cv. HN1</strain>
        <tissue evidence="10">Leaves</tissue>
    </source>
</reference>
<feature type="domain" description="Bet v I/Major latex protein" evidence="9">
    <location>
        <begin position="382"/>
        <end position="486"/>
    </location>
</feature>
<dbReference type="InterPro" id="IPR023393">
    <property type="entry name" value="START-like_dom_sf"/>
</dbReference>
<keyword evidence="3" id="KW-0964">Secreted</keyword>
<evidence type="ECO:0000256" key="5">
    <source>
        <dbReference type="ARBA" id="ARBA00022801"/>
    </source>
</evidence>
<evidence type="ECO:0000256" key="2">
    <source>
        <dbReference type="ARBA" id="ARBA00008668"/>
    </source>
</evidence>
<evidence type="ECO:0000259" key="9">
    <source>
        <dbReference type="Pfam" id="PF00407"/>
    </source>
</evidence>
<dbReference type="SUPFAM" id="SSF52266">
    <property type="entry name" value="SGNH hydrolase"/>
    <property type="match status" value="1"/>
</dbReference>
<evidence type="ECO:0000256" key="3">
    <source>
        <dbReference type="ARBA" id="ARBA00022525"/>
    </source>
</evidence>
<evidence type="ECO:0000256" key="8">
    <source>
        <dbReference type="SAM" id="SignalP"/>
    </source>
</evidence>
<dbReference type="PANTHER" id="PTHR45650:SF43">
    <property type="entry name" value="GDSL ESTERASE_LIPASE 7-LIKE"/>
    <property type="match status" value="1"/>
</dbReference>
<dbReference type="Gene3D" id="3.40.50.1110">
    <property type="entry name" value="SGNH hydrolase"/>
    <property type="match status" value="1"/>
</dbReference>
<keyword evidence="11" id="KW-1185">Reference proteome</keyword>
<proteinExistence type="inferred from homology"/>
<comment type="subcellular location">
    <subcellularLocation>
        <location evidence="1">Secreted</location>
    </subcellularLocation>
</comment>
<evidence type="ECO:0000256" key="1">
    <source>
        <dbReference type="ARBA" id="ARBA00004613"/>
    </source>
</evidence>